<dbReference type="PANTHER" id="PTHR10091:SF0">
    <property type="entry name" value="GALACTOSE MUTAROTASE"/>
    <property type="match status" value="1"/>
</dbReference>
<dbReference type="GO" id="GO:0006006">
    <property type="term" value="P:glucose metabolic process"/>
    <property type="evidence" value="ECO:0007669"/>
    <property type="project" value="TreeGrafter"/>
</dbReference>
<dbReference type="InterPro" id="IPR011013">
    <property type="entry name" value="Gal_mutarotase_sf_dom"/>
</dbReference>
<dbReference type="GO" id="GO:0033499">
    <property type="term" value="P:galactose catabolic process via UDP-galactose, Leloir pathway"/>
    <property type="evidence" value="ECO:0007669"/>
    <property type="project" value="TreeGrafter"/>
</dbReference>
<sequence length="336" mass="37192">MSTSKASDAFKFLPQGALIQEFLIGGRNIVLSFPSPASYKSPRNPFFGENIGRLANRVSGAKIHNLNGKSYDLAANNGPNSLHGGKEGWGKKDFEGPEKCERGGKEAVLYKYLSKDGEEGYPGTVELRLWYVMGVEKEEGVEKTSLEIEYEVELVGDEVEETVVGVTNHSYFNVSDGPTLEGTVVNVATNLHQVTDKDDIPTGEIKPFPGMPANEDFTLGAKEPDPDHCFILNNDPATIKIDTRQEPMQRLITLYHPGSKIHFETLSTEPAFQFYTGRGIDVPEMDGIPARGPRSGMCIEASRYVNAVNDEKLRHMVVLKKGEKFGSRTIYRGWKD</sequence>
<comment type="caution">
    <text evidence="1">The sequence shown here is derived from an EMBL/GenBank/DDBJ whole genome shotgun (WGS) entry which is preliminary data.</text>
</comment>
<protein>
    <recommendedName>
        <fullName evidence="3">Aldose 1-epimerase</fullName>
    </recommendedName>
</protein>
<dbReference type="STRING" id="329885.A0A4U0V6E9"/>
<proteinExistence type="predicted"/>
<gene>
    <name evidence="1" type="ORF">B0A54_05094</name>
</gene>
<reference evidence="1 2" key="1">
    <citation type="submission" date="2017-03" db="EMBL/GenBank/DDBJ databases">
        <title>Genomes of endolithic fungi from Antarctica.</title>
        <authorList>
            <person name="Coleine C."/>
            <person name="Masonjones S."/>
            <person name="Stajich J.E."/>
        </authorList>
    </citation>
    <scope>NUCLEOTIDE SEQUENCE [LARGE SCALE GENOMIC DNA]</scope>
    <source>
        <strain evidence="1 2">CCFEE 5311</strain>
    </source>
</reference>
<dbReference type="EMBL" id="NAJP01000015">
    <property type="protein sequence ID" value="TKA44350.1"/>
    <property type="molecule type" value="Genomic_DNA"/>
</dbReference>
<dbReference type="GO" id="GO:0004034">
    <property type="term" value="F:aldose 1-epimerase activity"/>
    <property type="evidence" value="ECO:0007669"/>
    <property type="project" value="TreeGrafter"/>
</dbReference>
<accession>A0A4U0V6E9</accession>
<dbReference type="OrthoDB" id="274691at2759"/>
<dbReference type="Pfam" id="PF01263">
    <property type="entry name" value="Aldose_epim"/>
    <property type="match status" value="1"/>
</dbReference>
<dbReference type="SUPFAM" id="SSF74650">
    <property type="entry name" value="Galactose mutarotase-like"/>
    <property type="match status" value="1"/>
</dbReference>
<dbReference type="Gene3D" id="2.70.98.10">
    <property type="match status" value="1"/>
</dbReference>
<dbReference type="GO" id="GO:0030246">
    <property type="term" value="F:carbohydrate binding"/>
    <property type="evidence" value="ECO:0007669"/>
    <property type="project" value="InterPro"/>
</dbReference>
<dbReference type="AlphaFoldDB" id="A0A4U0V6E9"/>
<evidence type="ECO:0000313" key="2">
    <source>
        <dbReference type="Proteomes" id="UP000310066"/>
    </source>
</evidence>
<organism evidence="1 2">
    <name type="scientific">Friedmanniomyces endolithicus</name>
    <dbReference type="NCBI Taxonomy" id="329885"/>
    <lineage>
        <taxon>Eukaryota</taxon>
        <taxon>Fungi</taxon>
        <taxon>Dikarya</taxon>
        <taxon>Ascomycota</taxon>
        <taxon>Pezizomycotina</taxon>
        <taxon>Dothideomycetes</taxon>
        <taxon>Dothideomycetidae</taxon>
        <taxon>Mycosphaerellales</taxon>
        <taxon>Teratosphaeriaceae</taxon>
        <taxon>Friedmanniomyces</taxon>
    </lineage>
</organism>
<dbReference type="InterPro" id="IPR014718">
    <property type="entry name" value="GH-type_carb-bd"/>
</dbReference>
<dbReference type="PANTHER" id="PTHR10091">
    <property type="entry name" value="ALDOSE-1-EPIMERASE"/>
    <property type="match status" value="1"/>
</dbReference>
<dbReference type="InterPro" id="IPR008183">
    <property type="entry name" value="Aldose_1/G6P_1-epimerase"/>
</dbReference>
<dbReference type="Proteomes" id="UP000310066">
    <property type="component" value="Unassembled WGS sequence"/>
</dbReference>
<evidence type="ECO:0000313" key="1">
    <source>
        <dbReference type="EMBL" id="TKA44350.1"/>
    </source>
</evidence>
<name>A0A4U0V6E9_9PEZI</name>
<evidence type="ECO:0008006" key="3">
    <source>
        <dbReference type="Google" id="ProtNLM"/>
    </source>
</evidence>